<sequence>MTSTSFNTSSDMEVSAEAKRIMAVALGKLYSSRAQRGGLRLHRSLLLTLVMKSARDIYHAAQPAAESVAPVCEQERSMVHPELQTPSEQPRTLLSEEVVGTPTELPRDTHTRTGTENKENQDRTGPAQHSRKRQGKTATEPDFLPCKKAKLEKGNNPQQLLENSVLIDCVNCSSDLGAPPTPMPIQRVIAAC</sequence>
<evidence type="ECO:0008006" key="5">
    <source>
        <dbReference type="Google" id="ProtNLM"/>
    </source>
</evidence>
<organism evidence="3 4">
    <name type="scientific">Monopterus albus</name>
    <name type="common">Swamp eel</name>
    <dbReference type="NCBI Taxonomy" id="43700"/>
    <lineage>
        <taxon>Eukaryota</taxon>
        <taxon>Metazoa</taxon>
        <taxon>Chordata</taxon>
        <taxon>Craniata</taxon>
        <taxon>Vertebrata</taxon>
        <taxon>Euteleostomi</taxon>
        <taxon>Actinopterygii</taxon>
        <taxon>Neopterygii</taxon>
        <taxon>Teleostei</taxon>
        <taxon>Neoteleostei</taxon>
        <taxon>Acanthomorphata</taxon>
        <taxon>Anabantaria</taxon>
        <taxon>Synbranchiformes</taxon>
        <taxon>Synbranchidae</taxon>
        <taxon>Monopterus</taxon>
    </lineage>
</organism>
<name>A0A3Q3IEQ7_MONAL</name>
<evidence type="ECO:0000313" key="3">
    <source>
        <dbReference type="Ensembl" id="ENSMALP00000002598.1"/>
    </source>
</evidence>
<dbReference type="PANTHER" id="PTHR15895">
    <property type="entry name" value="IMMEDIATE EARLY RESPONSE GENE"/>
    <property type="match status" value="1"/>
</dbReference>
<feature type="region of interest" description="Disordered" evidence="2">
    <location>
        <begin position="72"/>
        <end position="142"/>
    </location>
</feature>
<dbReference type="Ensembl" id="ENSMALT00000002674.1">
    <property type="protein sequence ID" value="ENSMALP00000002598.1"/>
    <property type="gene ID" value="ENSMALG00000001959.1"/>
</dbReference>
<dbReference type="InterPro" id="IPR008653">
    <property type="entry name" value="IER"/>
</dbReference>
<dbReference type="Pfam" id="PF05760">
    <property type="entry name" value="IER"/>
    <property type="match status" value="1"/>
</dbReference>
<evidence type="ECO:0000313" key="4">
    <source>
        <dbReference type="Proteomes" id="UP000261600"/>
    </source>
</evidence>
<comment type="similarity">
    <text evidence="1">Belongs to the IER family.</text>
</comment>
<proteinExistence type="inferred from homology"/>
<accession>A0A3Q3IEQ7</accession>
<keyword evidence="4" id="KW-1185">Reference proteome</keyword>
<dbReference type="Proteomes" id="UP000261600">
    <property type="component" value="Unplaced"/>
</dbReference>
<feature type="compositionally biased region" description="Basic and acidic residues" evidence="2">
    <location>
        <begin position="105"/>
        <end position="122"/>
    </location>
</feature>
<protein>
    <recommendedName>
        <fullName evidence="5">Immediate early response 2b</fullName>
    </recommendedName>
</protein>
<evidence type="ECO:0000256" key="2">
    <source>
        <dbReference type="SAM" id="MobiDB-lite"/>
    </source>
</evidence>
<evidence type="ECO:0000256" key="1">
    <source>
        <dbReference type="ARBA" id="ARBA00006186"/>
    </source>
</evidence>
<reference evidence="3" key="2">
    <citation type="submission" date="2025-09" db="UniProtKB">
        <authorList>
            <consortium name="Ensembl"/>
        </authorList>
    </citation>
    <scope>IDENTIFICATION</scope>
</reference>
<reference evidence="3" key="1">
    <citation type="submission" date="2025-08" db="UniProtKB">
        <authorList>
            <consortium name="Ensembl"/>
        </authorList>
    </citation>
    <scope>IDENTIFICATION</scope>
</reference>
<dbReference type="AlphaFoldDB" id="A0A3Q3IEQ7"/>